<dbReference type="Proteomes" id="UP000220127">
    <property type="component" value="Unassembled WGS sequence"/>
</dbReference>
<proteinExistence type="predicted"/>
<dbReference type="GO" id="GO:0005524">
    <property type="term" value="F:ATP binding"/>
    <property type="evidence" value="ECO:0007669"/>
    <property type="project" value="InterPro"/>
</dbReference>
<evidence type="ECO:0000259" key="7">
    <source>
        <dbReference type="PROSITE" id="PS50160"/>
    </source>
</evidence>
<dbReference type="SUPFAM" id="SSF56091">
    <property type="entry name" value="DNA ligase/mRNA capping enzyme, catalytic domain"/>
    <property type="match status" value="1"/>
</dbReference>
<dbReference type="GO" id="GO:0006260">
    <property type="term" value="P:DNA replication"/>
    <property type="evidence" value="ECO:0007669"/>
    <property type="project" value="UniProtKB-KW"/>
</dbReference>
<dbReference type="PANTHER" id="PTHR47810">
    <property type="entry name" value="DNA LIGASE"/>
    <property type="match status" value="1"/>
</dbReference>
<dbReference type="InterPro" id="IPR012310">
    <property type="entry name" value="DNA_ligase_ATP-dep_cent"/>
</dbReference>
<comment type="caution">
    <text evidence="8">The sequence shown here is derived from an EMBL/GenBank/DDBJ whole genome shotgun (WGS) entry which is preliminary data.</text>
</comment>
<dbReference type="Pfam" id="PF14743">
    <property type="entry name" value="DNA_ligase_OB_2"/>
    <property type="match status" value="1"/>
</dbReference>
<feature type="domain" description="ATP-dependent DNA ligase family profile" evidence="7">
    <location>
        <begin position="235"/>
        <end position="368"/>
    </location>
</feature>
<evidence type="ECO:0000313" key="9">
    <source>
        <dbReference type="Proteomes" id="UP000220127"/>
    </source>
</evidence>
<dbReference type="GO" id="GO:0006281">
    <property type="term" value="P:DNA repair"/>
    <property type="evidence" value="ECO:0007669"/>
    <property type="project" value="UniProtKB-KW"/>
</dbReference>
<dbReference type="SUPFAM" id="SSF50249">
    <property type="entry name" value="Nucleic acid-binding proteins"/>
    <property type="match status" value="1"/>
</dbReference>
<reference evidence="8 9" key="1">
    <citation type="submission" date="2017-09" db="EMBL/GenBank/DDBJ databases">
        <title>Large-scale bioinformatics analysis of Bacillus genomes uncovers conserved roles of natural products in bacterial physiology.</title>
        <authorList>
            <consortium name="Agbiome Team Llc"/>
            <person name="Bleich R.M."/>
            <person name="Grubbs K.J."/>
            <person name="Santa Maria K.C."/>
            <person name="Allen S.E."/>
            <person name="Farag S."/>
            <person name="Shank E.A."/>
            <person name="Bowers A."/>
        </authorList>
    </citation>
    <scope>NUCLEOTIDE SEQUENCE [LARGE SCALE GENOMIC DNA]</scope>
    <source>
        <strain evidence="8 9">AFS094940</strain>
    </source>
</reference>
<dbReference type="Gene3D" id="3.30.470.30">
    <property type="entry name" value="DNA ligase/mRNA capping enzyme"/>
    <property type="match status" value="1"/>
</dbReference>
<name>A0A9X6U4I5_BACTU</name>
<evidence type="ECO:0000256" key="1">
    <source>
        <dbReference type="ARBA" id="ARBA00001968"/>
    </source>
</evidence>
<dbReference type="Pfam" id="PF01068">
    <property type="entry name" value="DNA_ligase_A_M"/>
    <property type="match status" value="1"/>
</dbReference>
<dbReference type="InterPro" id="IPR012340">
    <property type="entry name" value="NA-bd_OB-fold"/>
</dbReference>
<evidence type="ECO:0000256" key="3">
    <source>
        <dbReference type="ARBA" id="ARBA00022705"/>
    </source>
</evidence>
<accession>A0A9X6U4I5</accession>
<dbReference type="AlphaFoldDB" id="A0A9X6U4I5"/>
<evidence type="ECO:0000256" key="5">
    <source>
        <dbReference type="ARBA" id="ARBA00023204"/>
    </source>
</evidence>
<protein>
    <submittedName>
        <fullName evidence="8">ATP-dependent DNA ligase</fullName>
    </submittedName>
</protein>
<evidence type="ECO:0000256" key="6">
    <source>
        <dbReference type="ARBA" id="ARBA00034003"/>
    </source>
</evidence>
<dbReference type="PANTHER" id="PTHR47810:SF1">
    <property type="entry name" value="DNA LIGASE B"/>
    <property type="match status" value="1"/>
</dbReference>
<dbReference type="PROSITE" id="PS50160">
    <property type="entry name" value="DNA_LIGASE_A3"/>
    <property type="match status" value="1"/>
</dbReference>
<keyword evidence="5" id="KW-0234">DNA repair</keyword>
<evidence type="ECO:0000256" key="2">
    <source>
        <dbReference type="ARBA" id="ARBA00022598"/>
    </source>
</evidence>
<dbReference type="EMBL" id="NVMD01000002">
    <property type="protein sequence ID" value="PED16364.1"/>
    <property type="molecule type" value="Genomic_DNA"/>
</dbReference>
<keyword evidence="3" id="KW-0235">DNA replication</keyword>
<dbReference type="GO" id="GO:0006310">
    <property type="term" value="P:DNA recombination"/>
    <property type="evidence" value="ECO:0007669"/>
    <property type="project" value="InterPro"/>
</dbReference>
<dbReference type="RefSeq" id="WP_097876969.1">
    <property type="nucleotide sequence ID" value="NZ_NUIV01000047.1"/>
</dbReference>
<organism evidence="8 9">
    <name type="scientific">Bacillus thuringiensis</name>
    <dbReference type="NCBI Taxonomy" id="1428"/>
    <lineage>
        <taxon>Bacteria</taxon>
        <taxon>Bacillati</taxon>
        <taxon>Bacillota</taxon>
        <taxon>Bacilli</taxon>
        <taxon>Bacillales</taxon>
        <taxon>Bacillaceae</taxon>
        <taxon>Bacillus</taxon>
        <taxon>Bacillus cereus group</taxon>
    </lineage>
</organism>
<dbReference type="CDD" id="cd08041">
    <property type="entry name" value="OBF_kDNA_ligase_like"/>
    <property type="match status" value="1"/>
</dbReference>
<keyword evidence="2 8" id="KW-0436">Ligase</keyword>
<comment type="cofactor">
    <cofactor evidence="1">
        <name>a divalent metal cation</name>
        <dbReference type="ChEBI" id="CHEBI:60240"/>
    </cofactor>
</comment>
<evidence type="ECO:0000256" key="4">
    <source>
        <dbReference type="ARBA" id="ARBA00022763"/>
    </source>
</evidence>
<sequence length="432" mass="49559">MESVIKILARIKEDSSRTAKEAILVRHKDNVELRFALDFLYNPFVLTGLSKKKMNKKLESEKFMGLKDKLHDAKRVMEYLKENNSGRDEDIAVVQYFLGTLSIPSEIEFYKELFTKSFKCGITAKTINKSFGESFIPEFNVMLADSYFKKIAKVIGEFFVTEKLDGNRIVCIKEDNQVKFFTRQGQPVLGLIEIEAEVKDKLIDGFVYDGELLLKDTGELTVSEVFRATQTIVRKDGEKTGLCFHIFDLLSVEEFKSGRSKVKYKNRRKKLDDIFLGRMVKYDFLRHVPVLYQGTDKEKINELLDQVLADGKEGLMINLGDATYECKRTSNLLKVKKMEEVDLRITGHELGSGKHTGKLGALIVDYKDHDVKVGSGYTDQERVELLQDIKNVIGKICTVQFFEESQNKEGGISLRFPVFKGLRFDKNEPSYY</sequence>
<comment type="catalytic activity">
    <reaction evidence="6">
        <text>ATP + (deoxyribonucleotide)n-3'-hydroxyl + 5'-phospho-(deoxyribonucleotide)m = (deoxyribonucleotide)n+m + AMP + diphosphate.</text>
        <dbReference type="EC" id="6.5.1.1"/>
    </reaction>
</comment>
<gene>
    <name evidence="8" type="ORF">CON01_00510</name>
</gene>
<dbReference type="InterPro" id="IPR050326">
    <property type="entry name" value="NAD_dep_DNA_ligaseB"/>
</dbReference>
<evidence type="ECO:0000313" key="8">
    <source>
        <dbReference type="EMBL" id="PED16364.1"/>
    </source>
</evidence>
<dbReference type="Gene3D" id="2.40.50.140">
    <property type="entry name" value="Nucleic acid-binding proteins"/>
    <property type="match status" value="1"/>
</dbReference>
<dbReference type="InterPro" id="IPR029319">
    <property type="entry name" value="DNA_ligase_OB"/>
</dbReference>
<keyword evidence="4" id="KW-0227">DNA damage</keyword>
<dbReference type="GO" id="GO:0003910">
    <property type="term" value="F:DNA ligase (ATP) activity"/>
    <property type="evidence" value="ECO:0007669"/>
    <property type="project" value="UniProtKB-EC"/>
</dbReference>